<protein>
    <submittedName>
        <fullName evidence="4">MBL fold metallo-hydrolase</fullName>
    </submittedName>
</protein>
<evidence type="ECO:0000256" key="2">
    <source>
        <dbReference type="ARBA" id="ARBA00022801"/>
    </source>
</evidence>
<dbReference type="SUPFAM" id="SSF56281">
    <property type="entry name" value="Metallo-hydrolase/oxidoreductase"/>
    <property type="match status" value="1"/>
</dbReference>
<dbReference type="PANTHER" id="PTHR46018:SF2">
    <property type="entry name" value="ZINC PHOSPHODIESTERASE ELAC PROTEIN 1"/>
    <property type="match status" value="1"/>
</dbReference>
<dbReference type="EMBL" id="AP024525">
    <property type="protein sequence ID" value="BCT74364.1"/>
    <property type="molecule type" value="Genomic_DNA"/>
</dbReference>
<keyword evidence="1" id="KW-0540">Nuclease</keyword>
<feature type="domain" description="Metallo-beta-lactamase" evidence="3">
    <location>
        <begin position="33"/>
        <end position="229"/>
    </location>
</feature>
<name>A0ABN6FCR7_SINCY</name>
<dbReference type="Gene3D" id="3.60.15.10">
    <property type="entry name" value="Ribonuclease Z/Hydroxyacylglutathione hydrolase-like"/>
    <property type="match status" value="1"/>
</dbReference>
<keyword evidence="5" id="KW-1185">Reference proteome</keyword>
<dbReference type="InterPro" id="IPR001279">
    <property type="entry name" value="Metallo-B-lactamas"/>
</dbReference>
<proteinExistence type="predicted"/>
<organism evidence="4 5">
    <name type="scientific">Sinomonas cyclohexanicum</name>
    <name type="common">Corynebacterium cyclohexanicum</name>
    <dbReference type="NCBI Taxonomy" id="322009"/>
    <lineage>
        <taxon>Bacteria</taxon>
        <taxon>Bacillati</taxon>
        <taxon>Actinomycetota</taxon>
        <taxon>Actinomycetes</taxon>
        <taxon>Micrococcales</taxon>
        <taxon>Micrococcaceae</taxon>
        <taxon>Sinomonas</taxon>
    </lineage>
</organism>
<reference evidence="4 5" key="1">
    <citation type="journal article" date="2021" name="J. Biosci. Bioeng.">
        <title>Identification and characterization of a chc gene cluster responsible for the aromatization pathway of cyclohexanecarboxylate degradation in Sinomonas cyclohexanicum ATCC 51369.</title>
        <authorList>
            <person name="Yamamoto T."/>
            <person name="Hasegawa Y."/>
            <person name="Lau P.C.K."/>
            <person name="Iwaki H."/>
        </authorList>
    </citation>
    <scope>NUCLEOTIDE SEQUENCE [LARGE SCALE GENOMIC DNA]</scope>
    <source>
        <strain evidence="4 5">ATCC 51369</strain>
    </source>
</reference>
<dbReference type="CDD" id="cd07719">
    <property type="entry name" value="arylsulfatase_AtsA-like_MBL-fold"/>
    <property type="match status" value="1"/>
</dbReference>
<accession>A0ABN6FCR7</accession>
<gene>
    <name evidence="4" type="ORF">SCMU_02060</name>
</gene>
<dbReference type="InterPro" id="IPR036866">
    <property type="entry name" value="RibonucZ/Hydroxyglut_hydro"/>
</dbReference>
<keyword evidence="2" id="KW-0378">Hydrolase</keyword>
<dbReference type="RefSeq" id="WP_229231112.1">
    <property type="nucleotide sequence ID" value="NZ_AP024525.1"/>
</dbReference>
<dbReference type="PANTHER" id="PTHR46018">
    <property type="entry name" value="ZINC PHOSPHODIESTERASE ELAC PROTEIN 1"/>
    <property type="match status" value="1"/>
</dbReference>
<evidence type="ECO:0000259" key="3">
    <source>
        <dbReference type="Pfam" id="PF00753"/>
    </source>
</evidence>
<dbReference type="Pfam" id="PF00753">
    <property type="entry name" value="Lactamase_B"/>
    <property type="match status" value="1"/>
</dbReference>
<evidence type="ECO:0000256" key="1">
    <source>
        <dbReference type="ARBA" id="ARBA00022759"/>
    </source>
</evidence>
<evidence type="ECO:0000313" key="4">
    <source>
        <dbReference type="EMBL" id="BCT74364.1"/>
    </source>
</evidence>
<dbReference type="InterPro" id="IPR044094">
    <property type="entry name" value="AtsA-like_MBL-fold"/>
</dbReference>
<dbReference type="Proteomes" id="UP001319861">
    <property type="component" value="Chromosome"/>
</dbReference>
<evidence type="ECO:0000313" key="5">
    <source>
        <dbReference type="Proteomes" id="UP001319861"/>
    </source>
</evidence>
<sequence>MTSPPRAAAPKRGMTVHALGTGGGPIVSASRAGTSTAVVVDGAAYLIDAGMGSIRNYRSHCSWAQLRAVLLTHHHSDHLYDLGAYLVTGWEVPGESFSRPVRVLGPGRAALKRGRTTTGTADIVEALLGTVFSSDIAVRREDEGRGDPRAWILAEDITVPGGAGTDESTRHPELEPFEVYRDELVTITATLADHRLCYPAFAFRVDSAYGSVVISGDTAPSANVERLSEGADLLLHEVIDLDSILATFPDGPSRAGIEVHLRESHTPYSEVGKVAANAGVHGLVLHHIVPNTPGAADLDAILVGARADFAGPVAIAEDNDVFSVGQPPGPEGGGTHDGVHRLERGAVPGVVRAELAGSLA</sequence>
<keyword evidence="1" id="KW-0255">Endonuclease</keyword>